<evidence type="ECO:0000256" key="1">
    <source>
        <dbReference type="SAM" id="Phobius"/>
    </source>
</evidence>
<keyword evidence="1" id="KW-0472">Membrane</keyword>
<feature type="signal peptide" evidence="2">
    <location>
        <begin position="1"/>
        <end position="28"/>
    </location>
</feature>
<organism evidence="3 4">
    <name type="scientific">Roseovarius spongiae</name>
    <dbReference type="NCBI Taxonomy" id="2320272"/>
    <lineage>
        <taxon>Bacteria</taxon>
        <taxon>Pseudomonadati</taxon>
        <taxon>Pseudomonadota</taxon>
        <taxon>Alphaproteobacteria</taxon>
        <taxon>Rhodobacterales</taxon>
        <taxon>Roseobacteraceae</taxon>
        <taxon>Roseovarius</taxon>
    </lineage>
</organism>
<gene>
    <name evidence="3" type="ORF">D6850_00105</name>
</gene>
<evidence type="ECO:0000313" key="4">
    <source>
        <dbReference type="Proteomes" id="UP000281128"/>
    </source>
</evidence>
<comment type="caution">
    <text evidence="3">The sequence shown here is derived from an EMBL/GenBank/DDBJ whole genome shotgun (WGS) entry which is preliminary data.</text>
</comment>
<name>A0A3A8AWJ6_9RHOB</name>
<reference evidence="3 4" key="1">
    <citation type="submission" date="2018-09" db="EMBL/GenBank/DDBJ databases">
        <title>Roseovarius spongiae sp. nov., isolated from a marine sponge.</title>
        <authorList>
            <person name="Zhuang L."/>
            <person name="Luo L."/>
        </authorList>
    </citation>
    <scope>NUCLEOTIDE SEQUENCE [LARGE SCALE GENOMIC DNA]</scope>
    <source>
        <strain evidence="3 4">HN-E21</strain>
    </source>
</reference>
<dbReference type="AlphaFoldDB" id="A0A3A8AWJ6"/>
<keyword evidence="1" id="KW-0812">Transmembrane</keyword>
<feature type="transmembrane region" description="Helical" evidence="1">
    <location>
        <begin position="162"/>
        <end position="182"/>
    </location>
</feature>
<feature type="chain" id="PRO_5017406646" evidence="2">
    <location>
        <begin position="29"/>
        <end position="188"/>
    </location>
</feature>
<evidence type="ECO:0000256" key="2">
    <source>
        <dbReference type="SAM" id="SignalP"/>
    </source>
</evidence>
<protein>
    <submittedName>
        <fullName evidence="3">VPLPA-CTERM sorting domain-containing protein</fullName>
    </submittedName>
</protein>
<dbReference type="EMBL" id="RAPE01000001">
    <property type="protein sequence ID" value="RKF16016.1"/>
    <property type="molecule type" value="Genomic_DNA"/>
</dbReference>
<keyword evidence="4" id="KW-1185">Reference proteome</keyword>
<dbReference type="RefSeq" id="WP_121162935.1">
    <property type="nucleotide sequence ID" value="NZ_RAPE01000001.1"/>
</dbReference>
<proteinExistence type="predicted"/>
<evidence type="ECO:0000313" key="3">
    <source>
        <dbReference type="EMBL" id="RKF16016.1"/>
    </source>
</evidence>
<sequence length="188" mass="19404">MNIFKALKKIALAAAVAALPVTSWGATADAVTDLTLDFKFEGLVSLTDVRGSFGADPIAGATGSDARNVFNAAFFNFSFGSDLGASNIASIDNIGTSSGDYSGFSGFIFGSNFSLPATDPLFVRMELVSGSVDPFSIFYLGLHGDNASGGYVSQSQNPIAPVPLPAGFPLLLGGLGLFAFAARRKKQT</sequence>
<keyword evidence="1" id="KW-1133">Transmembrane helix</keyword>
<dbReference type="NCBIfam" id="TIGR03370">
    <property type="entry name" value="VPLPA-CTERM"/>
    <property type="match status" value="1"/>
</dbReference>
<keyword evidence="2" id="KW-0732">Signal</keyword>
<dbReference type="Proteomes" id="UP000281128">
    <property type="component" value="Unassembled WGS sequence"/>
</dbReference>
<dbReference type="InterPro" id="IPR022472">
    <property type="entry name" value="VPLPA-CTERM"/>
</dbReference>
<accession>A0A3A8AWJ6</accession>